<keyword evidence="6 7" id="KW-0998">Cell outer membrane</keyword>
<evidence type="ECO:0000259" key="8">
    <source>
        <dbReference type="SMART" id="SM00965"/>
    </source>
</evidence>
<feature type="domain" description="Secretin/TonB short N-terminal" evidence="8">
    <location>
        <begin position="70"/>
        <end position="121"/>
    </location>
</feature>
<evidence type="ECO:0000313" key="10">
    <source>
        <dbReference type="Proteomes" id="UP000247551"/>
    </source>
</evidence>
<evidence type="ECO:0000313" key="9">
    <source>
        <dbReference type="EMBL" id="PYF79226.1"/>
    </source>
</evidence>
<evidence type="ECO:0000256" key="4">
    <source>
        <dbReference type="ARBA" id="ARBA00022692"/>
    </source>
</evidence>
<comment type="caution">
    <text evidence="9">The sequence shown here is derived from an EMBL/GenBank/DDBJ whole genome shotgun (WGS) entry which is preliminary data.</text>
</comment>
<reference evidence="9 10" key="1">
    <citation type="submission" date="2018-06" db="EMBL/GenBank/DDBJ databases">
        <title>Genomic Encyclopedia of Type Strains, Phase III (KMG-III): the genomes of soil and plant-associated and newly described type strains.</title>
        <authorList>
            <person name="Whitman W."/>
        </authorList>
    </citation>
    <scope>NUCLEOTIDE SEQUENCE [LARGE SCALE GENOMIC DNA]</scope>
    <source>
        <strain evidence="9 10">CECT 7730</strain>
    </source>
</reference>
<dbReference type="AlphaFoldDB" id="A0A318URT3"/>
<evidence type="ECO:0000256" key="6">
    <source>
        <dbReference type="ARBA" id="ARBA00023237"/>
    </source>
</evidence>
<dbReference type="SUPFAM" id="SSF56935">
    <property type="entry name" value="Porins"/>
    <property type="match status" value="1"/>
</dbReference>
<keyword evidence="2 7" id="KW-0813">Transport</keyword>
<gene>
    <name evidence="9" type="ORF">DFP75_10956</name>
</gene>
<evidence type="ECO:0000256" key="2">
    <source>
        <dbReference type="ARBA" id="ARBA00022448"/>
    </source>
</evidence>
<dbReference type="InterPro" id="IPR037066">
    <property type="entry name" value="Plug_dom_sf"/>
</dbReference>
<protein>
    <submittedName>
        <fullName evidence="9">Secretin/TonB-like protein</fullName>
    </submittedName>
</protein>
<sequence>MTLFDLPQRRKNSRCVLSLFFVNTLLAGGVGMALTPTVYAESISAETYSFNISAGPLAKAINDFAAISGVYLGGNGQLLQGKNTQGVEGNYSARQALDLLLAGTGLSYEIGEGRSIVLIDSNYISEGSDGITLAPLLVQGQQNRAEVGKQVINQNEIESMAGANENLTDLLKGNGSVRFSRSSSSSANSATMRPDEVSINGQSHYQNLFVIDGMSANNDLNPGNAEDSFTNPISPTNLSMLSGSSSQSFYVDPSALDSVEVYDSNVPVEFGGFMGGVVSSKLKRYDSDNYTSIKYAVSKDEWDEMHVDEDFEEDYEEGESYSGEYTPEYLKQRYTITGAQGLSEKLGLTYTASRATSNFAQVYDKRVKTKYSDVNYGHQGIEYDDTVDNIMLRFDYRANNNLNIGSSIMYANRHHDGLTSATFDSAFIKSHKAVGINTDIEYKATNGRLLTTLSYNEASDSIQSDDSTYSYHPVDRESGRWPYSGGYGNVNQQQNTTNLKFDWLQNAFQVGRFEHSLRTGLELGFIKQFYQVDGDIINEIFACRDANNGLCLDADNDGSLDRDDEYLRSRNIISDNKFQKTYHSIGIYFSDTVKYGDWSYYAGIRADYDSTLENLNFSPRLTAEWDVFSDQKTRIKAGANRYYGRSFFQYEVNNTLRSWRTATTFNEDGSVKTVKQREDTSFSDYDLKTPYSDEISIGVVQQIGFLDASLQFVNRESRDIVTRAETEDGLDYYSNEGRSSTDTVSLTLSARNPLELGSTKTYGSFSISYQESETNTLKSASYEDPISSKEIYYKGSVIYESQLPKSDFNIPYNVNFATRTEFLNWHVIWANTINVKSGGTIAQDTKENYAGSTRDYDIYDDLKFDKLITLDTSIEWKPELFESVEGYLKVSIDNVFDDYIDVSTNSNNYSYTLGRSTSIEVGMRF</sequence>
<evidence type="ECO:0000256" key="1">
    <source>
        <dbReference type="ARBA" id="ARBA00004571"/>
    </source>
</evidence>
<dbReference type="PROSITE" id="PS52016">
    <property type="entry name" value="TONB_DEPENDENT_REC_3"/>
    <property type="match status" value="1"/>
</dbReference>
<dbReference type="InterPro" id="IPR039426">
    <property type="entry name" value="TonB-dep_rcpt-like"/>
</dbReference>
<dbReference type="EMBL" id="QKLW01000009">
    <property type="protein sequence ID" value="PYF79226.1"/>
    <property type="molecule type" value="Genomic_DNA"/>
</dbReference>
<proteinExistence type="inferred from homology"/>
<dbReference type="Gene3D" id="3.55.50.30">
    <property type="match status" value="1"/>
</dbReference>
<dbReference type="Gene3D" id="2.40.170.20">
    <property type="entry name" value="TonB-dependent receptor, beta-barrel domain"/>
    <property type="match status" value="1"/>
</dbReference>
<dbReference type="InterPro" id="IPR011662">
    <property type="entry name" value="Secretin/TonB_short_N"/>
</dbReference>
<comment type="subcellular location">
    <subcellularLocation>
        <location evidence="1 7">Cell outer membrane</location>
        <topology evidence="1 7">Multi-pass membrane protein</topology>
    </subcellularLocation>
</comment>
<evidence type="ECO:0000256" key="3">
    <source>
        <dbReference type="ARBA" id="ARBA00022452"/>
    </source>
</evidence>
<dbReference type="Pfam" id="PF07660">
    <property type="entry name" value="STN"/>
    <property type="match status" value="1"/>
</dbReference>
<keyword evidence="5 7" id="KW-0472">Membrane</keyword>
<accession>A0A318URT3</accession>
<keyword evidence="3 7" id="KW-1134">Transmembrane beta strand</keyword>
<dbReference type="Pfam" id="PF07715">
    <property type="entry name" value="Plug"/>
    <property type="match status" value="1"/>
</dbReference>
<dbReference type="SMART" id="SM00965">
    <property type="entry name" value="STN"/>
    <property type="match status" value="1"/>
</dbReference>
<dbReference type="InterPro" id="IPR036942">
    <property type="entry name" value="Beta-barrel_TonB_sf"/>
</dbReference>
<dbReference type="Proteomes" id="UP000247551">
    <property type="component" value="Unassembled WGS sequence"/>
</dbReference>
<name>A0A318URT3_9GAMM</name>
<comment type="similarity">
    <text evidence="7">Belongs to the TonB-dependent receptor family.</text>
</comment>
<evidence type="ECO:0000256" key="5">
    <source>
        <dbReference type="ARBA" id="ARBA00023136"/>
    </source>
</evidence>
<dbReference type="InterPro" id="IPR012910">
    <property type="entry name" value="Plug_dom"/>
</dbReference>
<evidence type="ECO:0000256" key="7">
    <source>
        <dbReference type="PROSITE-ProRule" id="PRU01360"/>
    </source>
</evidence>
<organism evidence="9 10">
    <name type="scientific">Marinomonas alcarazii</name>
    <dbReference type="NCBI Taxonomy" id="491949"/>
    <lineage>
        <taxon>Bacteria</taxon>
        <taxon>Pseudomonadati</taxon>
        <taxon>Pseudomonadota</taxon>
        <taxon>Gammaproteobacteria</taxon>
        <taxon>Oceanospirillales</taxon>
        <taxon>Oceanospirillaceae</taxon>
        <taxon>Marinomonas</taxon>
    </lineage>
</organism>
<keyword evidence="4 7" id="KW-0812">Transmembrane</keyword>
<dbReference type="RefSeq" id="WP_181417041.1">
    <property type="nucleotide sequence ID" value="NZ_QKLW01000009.1"/>
</dbReference>
<dbReference type="Gene3D" id="2.170.130.10">
    <property type="entry name" value="TonB-dependent receptor, plug domain"/>
    <property type="match status" value="1"/>
</dbReference>
<dbReference type="GO" id="GO:0009279">
    <property type="term" value="C:cell outer membrane"/>
    <property type="evidence" value="ECO:0007669"/>
    <property type="project" value="UniProtKB-SubCell"/>
</dbReference>
<keyword evidence="10" id="KW-1185">Reference proteome</keyword>